<gene>
    <name evidence="1" type="ORF">H9Q80_11105</name>
</gene>
<accession>A0A7G9GJ48</accession>
<organism evidence="1 2">
    <name type="scientific">[Eubacterium] hominis</name>
    <dbReference type="NCBI Taxonomy" id="2764325"/>
    <lineage>
        <taxon>Bacteria</taxon>
        <taxon>Bacillati</taxon>
        <taxon>Bacillota</taxon>
        <taxon>Erysipelotrichia</taxon>
        <taxon>Erysipelotrichales</taxon>
        <taxon>Erysipelotrichaceae</taxon>
        <taxon>Amedibacillus</taxon>
    </lineage>
</organism>
<reference evidence="1 2" key="1">
    <citation type="submission" date="2020-08" db="EMBL/GenBank/DDBJ databases">
        <authorList>
            <person name="Liu C."/>
            <person name="Sun Q."/>
        </authorList>
    </citation>
    <scope>NUCLEOTIDE SEQUENCE [LARGE SCALE GENOMIC DNA]</scope>
    <source>
        <strain evidence="1 2">NSJ-61</strain>
    </source>
</reference>
<proteinExistence type="predicted"/>
<dbReference type="Proteomes" id="UP000515856">
    <property type="component" value="Chromosome"/>
</dbReference>
<sequence length="121" mass="14179">MIKVIDVQGNYLHDTYERRAKGLVKKGRASYINECTICMGSASGKEPYMEQMTKEEMLKEIELMLKNQDYFKMALDTIEKIPTDMDKELVEQRITAVMNIVKEKETTNQKLIDLWTQMYQA</sequence>
<name>A0A7G9GJ48_9FIRM</name>
<dbReference type="KEGG" id="ehn:H9Q80_11105"/>
<dbReference type="RefSeq" id="WP_147322640.1">
    <property type="nucleotide sequence ID" value="NZ_CP060636.1"/>
</dbReference>
<keyword evidence="2" id="KW-1185">Reference proteome</keyword>
<evidence type="ECO:0000313" key="2">
    <source>
        <dbReference type="Proteomes" id="UP000515856"/>
    </source>
</evidence>
<protein>
    <submittedName>
        <fullName evidence="1">Uncharacterized protein</fullName>
    </submittedName>
</protein>
<evidence type="ECO:0000313" key="1">
    <source>
        <dbReference type="EMBL" id="QNM10830.1"/>
    </source>
</evidence>
<dbReference type="AlphaFoldDB" id="A0A7G9GJ48"/>
<dbReference type="EMBL" id="CP060636">
    <property type="protein sequence ID" value="QNM10830.1"/>
    <property type="molecule type" value="Genomic_DNA"/>
</dbReference>